<evidence type="ECO:0000256" key="6">
    <source>
        <dbReference type="ARBA" id="ARBA00023236"/>
    </source>
</evidence>
<dbReference type="GO" id="GO:0016787">
    <property type="term" value="F:hydrolase activity"/>
    <property type="evidence" value="ECO:0007669"/>
    <property type="project" value="UniProtKB-KW"/>
</dbReference>
<dbReference type="AlphaFoldDB" id="A0A1Y2K316"/>
<keyword evidence="2" id="KW-0227">DNA damage</keyword>
<keyword evidence="3 7" id="KW-0378">Hydrolase</keyword>
<reference evidence="9 10" key="1">
    <citation type="journal article" date="2016" name="BMC Genomics">
        <title>Combined genomic and structural analyses of a cultured magnetotactic bacterium reveals its niche adaptation to a dynamic environment.</title>
        <authorList>
            <person name="Araujo A.C."/>
            <person name="Morillo V."/>
            <person name="Cypriano J."/>
            <person name="Teixeira L.C."/>
            <person name="Leao P."/>
            <person name="Lyra S."/>
            <person name="Almeida L.G."/>
            <person name="Bazylinski D.A."/>
            <person name="Vasconcellos A.T."/>
            <person name="Abreu F."/>
            <person name="Lins U."/>
        </authorList>
    </citation>
    <scope>NUCLEOTIDE SEQUENCE [LARGE SCALE GENOMIC DNA]</scope>
    <source>
        <strain evidence="9 10">IT-1</strain>
    </source>
</reference>
<evidence type="ECO:0000256" key="4">
    <source>
        <dbReference type="ARBA" id="ARBA00022813"/>
    </source>
</evidence>
<evidence type="ECO:0000256" key="5">
    <source>
        <dbReference type="ARBA" id="ARBA00023204"/>
    </source>
</evidence>
<dbReference type="InterPro" id="IPR015927">
    <property type="entry name" value="Peptidase_S24_S26A/B/C"/>
</dbReference>
<dbReference type="GO" id="GO:0009432">
    <property type="term" value="P:SOS response"/>
    <property type="evidence" value="ECO:0007669"/>
    <property type="project" value="UniProtKB-KW"/>
</dbReference>
<evidence type="ECO:0000256" key="2">
    <source>
        <dbReference type="ARBA" id="ARBA00022763"/>
    </source>
</evidence>
<evidence type="ECO:0000256" key="3">
    <source>
        <dbReference type="ARBA" id="ARBA00022801"/>
    </source>
</evidence>
<dbReference type="CDD" id="cd06529">
    <property type="entry name" value="S24_LexA-like"/>
    <property type="match status" value="1"/>
</dbReference>
<evidence type="ECO:0000259" key="8">
    <source>
        <dbReference type="Pfam" id="PF00717"/>
    </source>
</evidence>
<comment type="caution">
    <text evidence="9">The sequence shown here is derived from an EMBL/GenBank/DDBJ whole genome shotgun (WGS) entry which is preliminary data.</text>
</comment>
<dbReference type="PRINTS" id="PR00726">
    <property type="entry name" value="LEXASERPTASE"/>
</dbReference>
<protein>
    <submittedName>
        <fullName evidence="9">Putative SOS-response transcriptional repressor, LexA</fullName>
    </submittedName>
</protein>
<feature type="domain" description="Peptidase S24/S26A/S26B/S26C" evidence="8">
    <location>
        <begin position="31"/>
        <end position="147"/>
    </location>
</feature>
<dbReference type="NCBIfam" id="NF007621">
    <property type="entry name" value="PRK10276.1"/>
    <property type="match status" value="1"/>
</dbReference>
<dbReference type="InterPro" id="IPR036286">
    <property type="entry name" value="LexA/Signal_pep-like_sf"/>
</dbReference>
<dbReference type="InterPro" id="IPR050077">
    <property type="entry name" value="LexA_repressor"/>
</dbReference>
<keyword evidence="4 7" id="KW-0068">Autocatalytic cleavage</keyword>
<evidence type="ECO:0000313" key="10">
    <source>
        <dbReference type="Proteomes" id="UP000194003"/>
    </source>
</evidence>
<sequence>MDAFASEDLHMAQVIAQASALREMSPPRATPLVGARVAAGFPSPADDFLEEGLDLHKLLVRRPAATFFVRVTGESMRQAGILPGDILVVDRSVEPADGRIVIAVVDGELTVKRLRRRSGRVTLEPENPEFPPLEITESMESAVWGVVTACIHRYGG</sequence>
<evidence type="ECO:0000256" key="1">
    <source>
        <dbReference type="ARBA" id="ARBA00007484"/>
    </source>
</evidence>
<dbReference type="PANTHER" id="PTHR33516">
    <property type="entry name" value="LEXA REPRESSOR"/>
    <property type="match status" value="1"/>
</dbReference>
<evidence type="ECO:0000313" key="9">
    <source>
        <dbReference type="EMBL" id="OSM02006.1"/>
    </source>
</evidence>
<dbReference type="InterPro" id="IPR006197">
    <property type="entry name" value="Peptidase_S24_LexA"/>
</dbReference>
<comment type="similarity">
    <text evidence="1 7">Belongs to the peptidase S24 family.</text>
</comment>
<keyword evidence="5" id="KW-0234">DNA repair</keyword>
<dbReference type="SUPFAM" id="SSF51306">
    <property type="entry name" value="LexA/Signal peptidase"/>
    <property type="match status" value="1"/>
</dbReference>
<dbReference type="InterPro" id="IPR039418">
    <property type="entry name" value="LexA-like"/>
</dbReference>
<accession>A0A1Y2K316</accession>
<dbReference type="EMBL" id="LVJN01000020">
    <property type="protein sequence ID" value="OSM02006.1"/>
    <property type="molecule type" value="Genomic_DNA"/>
</dbReference>
<dbReference type="GO" id="GO:0003677">
    <property type="term" value="F:DNA binding"/>
    <property type="evidence" value="ECO:0007669"/>
    <property type="project" value="InterPro"/>
</dbReference>
<organism evidence="9 10">
    <name type="scientific">Magnetofaba australis IT-1</name>
    <dbReference type="NCBI Taxonomy" id="1434232"/>
    <lineage>
        <taxon>Bacteria</taxon>
        <taxon>Pseudomonadati</taxon>
        <taxon>Pseudomonadota</taxon>
        <taxon>Magnetococcia</taxon>
        <taxon>Magnetococcales</taxon>
        <taxon>Magnetococcaceae</taxon>
        <taxon>Magnetofaba</taxon>
    </lineage>
</organism>
<dbReference type="GO" id="GO:0006281">
    <property type="term" value="P:DNA repair"/>
    <property type="evidence" value="ECO:0007669"/>
    <property type="project" value="UniProtKB-KW"/>
</dbReference>
<name>A0A1Y2K316_9PROT</name>
<dbReference type="Gene3D" id="2.10.109.10">
    <property type="entry name" value="Umud Fragment, subunit A"/>
    <property type="match status" value="1"/>
</dbReference>
<proteinExistence type="inferred from homology"/>
<dbReference type="Pfam" id="PF00717">
    <property type="entry name" value="Peptidase_S24"/>
    <property type="match status" value="1"/>
</dbReference>
<dbReference type="STRING" id="1434232.MAIT1_02080"/>
<dbReference type="Proteomes" id="UP000194003">
    <property type="component" value="Unassembled WGS sequence"/>
</dbReference>
<dbReference type="PANTHER" id="PTHR33516:SF2">
    <property type="entry name" value="LEXA REPRESSOR-RELATED"/>
    <property type="match status" value="1"/>
</dbReference>
<gene>
    <name evidence="9" type="ORF">MAIT1_02080</name>
</gene>
<keyword evidence="6" id="KW-0742">SOS response</keyword>
<dbReference type="GO" id="GO:0006355">
    <property type="term" value="P:regulation of DNA-templated transcription"/>
    <property type="evidence" value="ECO:0007669"/>
    <property type="project" value="InterPro"/>
</dbReference>
<evidence type="ECO:0000256" key="7">
    <source>
        <dbReference type="RuleBase" id="RU003991"/>
    </source>
</evidence>
<keyword evidence="10" id="KW-1185">Reference proteome</keyword>